<dbReference type="AlphaFoldDB" id="A0ABC9BPK3"/>
<keyword evidence="3" id="KW-1185">Reference proteome</keyword>
<dbReference type="PROSITE" id="PS50181">
    <property type="entry name" value="FBOX"/>
    <property type="match status" value="1"/>
</dbReference>
<accession>A0ABC9BPK3</accession>
<name>A0ABC9BPK3_9POAL</name>
<evidence type="ECO:0000313" key="2">
    <source>
        <dbReference type="EMBL" id="CAL5003491.1"/>
    </source>
</evidence>
<gene>
    <name evidence="2" type="ORF">URODEC1_LOCUS66437</name>
</gene>
<dbReference type="Gene3D" id="3.80.10.10">
    <property type="entry name" value="Ribonuclease Inhibitor"/>
    <property type="match status" value="1"/>
</dbReference>
<evidence type="ECO:0000313" key="3">
    <source>
        <dbReference type="Proteomes" id="UP001497457"/>
    </source>
</evidence>
<feature type="domain" description="F-box" evidence="1">
    <location>
        <begin position="18"/>
        <end position="66"/>
    </location>
</feature>
<dbReference type="InterPro" id="IPR032675">
    <property type="entry name" value="LRR_dom_sf"/>
</dbReference>
<dbReference type="SUPFAM" id="SSF81383">
    <property type="entry name" value="F-box domain"/>
    <property type="match status" value="1"/>
</dbReference>
<organism evidence="2 3">
    <name type="scientific">Urochloa decumbens</name>
    <dbReference type="NCBI Taxonomy" id="240449"/>
    <lineage>
        <taxon>Eukaryota</taxon>
        <taxon>Viridiplantae</taxon>
        <taxon>Streptophyta</taxon>
        <taxon>Embryophyta</taxon>
        <taxon>Tracheophyta</taxon>
        <taxon>Spermatophyta</taxon>
        <taxon>Magnoliopsida</taxon>
        <taxon>Liliopsida</taxon>
        <taxon>Poales</taxon>
        <taxon>Poaceae</taxon>
        <taxon>PACMAD clade</taxon>
        <taxon>Panicoideae</taxon>
        <taxon>Panicodae</taxon>
        <taxon>Paniceae</taxon>
        <taxon>Melinidinae</taxon>
        <taxon>Urochloa</taxon>
    </lineage>
</organism>
<reference evidence="3" key="1">
    <citation type="submission" date="2024-06" db="EMBL/GenBank/DDBJ databases">
        <authorList>
            <person name="Ryan C."/>
        </authorList>
    </citation>
    <scope>NUCLEOTIDE SEQUENCE [LARGE SCALE GENOMIC DNA]</scope>
</reference>
<evidence type="ECO:0000259" key="1">
    <source>
        <dbReference type="PROSITE" id="PS50181"/>
    </source>
</evidence>
<dbReference type="SUPFAM" id="SSF52047">
    <property type="entry name" value="RNI-like"/>
    <property type="match status" value="1"/>
</dbReference>
<dbReference type="InterPro" id="IPR001810">
    <property type="entry name" value="F-box_dom"/>
</dbReference>
<sequence>MPSPCGCHNRSRLGRHPHRDWVALPPGMLSAILGKLENIEILRGAGRVCRSWHRAAWDYPELWRRINMLFHAELFFECGLHTLARTAVRRSAGLCEAFWGKYAGDDRLILYLAEKAPSLKSLRFISCYDVCQEAFMEAMRKFPLLEELELSISPNVCGEAFAVVGESCPNLKRFRRSKNQFVIIERGGINKGEEAMGIAKMHELCSLQLFICELTNAGVAAIHDGCPDLDSLDIRQCFNVKMDRAAIRAKCSRIKMLKLPHDSTAGYEFQFKIAATNLKLLFSLLKK</sequence>
<dbReference type="PANTHER" id="PTHR38926:SF74">
    <property type="entry name" value="OS08G0193600 PROTEIN"/>
    <property type="match status" value="1"/>
</dbReference>
<dbReference type="EMBL" id="OZ075136">
    <property type="protein sequence ID" value="CAL5003491.1"/>
    <property type="molecule type" value="Genomic_DNA"/>
</dbReference>
<dbReference type="InterPro" id="IPR036047">
    <property type="entry name" value="F-box-like_dom_sf"/>
</dbReference>
<dbReference type="Pfam" id="PF12937">
    <property type="entry name" value="F-box-like"/>
    <property type="match status" value="1"/>
</dbReference>
<protein>
    <recommendedName>
        <fullName evidence="1">F-box domain-containing protein</fullName>
    </recommendedName>
</protein>
<dbReference type="PANTHER" id="PTHR38926">
    <property type="entry name" value="F-BOX DOMAIN CONTAINING PROTEIN, EXPRESSED"/>
    <property type="match status" value="1"/>
</dbReference>
<reference evidence="2 3" key="2">
    <citation type="submission" date="2024-10" db="EMBL/GenBank/DDBJ databases">
        <authorList>
            <person name="Ryan C."/>
        </authorList>
    </citation>
    <scope>NUCLEOTIDE SEQUENCE [LARGE SCALE GENOMIC DNA]</scope>
</reference>
<dbReference type="Proteomes" id="UP001497457">
    <property type="component" value="Chromosome 26rd"/>
</dbReference>
<proteinExistence type="predicted"/>
<dbReference type="Gene3D" id="1.20.1280.50">
    <property type="match status" value="1"/>
</dbReference>